<dbReference type="PANTHER" id="PTHR30294">
    <property type="entry name" value="MEMBRANE COMPONENT OF ABC TRANSPORTER YHHJ-RELATED"/>
    <property type="match status" value="1"/>
</dbReference>
<evidence type="ECO:0000256" key="2">
    <source>
        <dbReference type="ARBA" id="ARBA00007783"/>
    </source>
</evidence>
<feature type="transmembrane region" description="Helical" evidence="8">
    <location>
        <begin position="347"/>
        <end position="369"/>
    </location>
</feature>
<name>A0A397Q697_9HYPH</name>
<dbReference type="InterPro" id="IPR047817">
    <property type="entry name" value="ABC2_TM_bact-type"/>
</dbReference>
<feature type="transmembrane region" description="Helical" evidence="8">
    <location>
        <begin position="230"/>
        <end position="251"/>
    </location>
</feature>
<protein>
    <submittedName>
        <fullName evidence="10">ABC-2 type transport system permease protein</fullName>
    </submittedName>
</protein>
<keyword evidence="11" id="KW-1185">Reference proteome</keyword>
<keyword evidence="5 8" id="KW-0812">Transmembrane</keyword>
<dbReference type="Proteomes" id="UP000266273">
    <property type="component" value="Unassembled WGS sequence"/>
</dbReference>
<comment type="subcellular location">
    <subcellularLocation>
        <location evidence="1">Cell membrane</location>
        <topology evidence="1">Multi-pass membrane protein</topology>
    </subcellularLocation>
</comment>
<gene>
    <name evidence="10" type="ORF">BXY53_1078</name>
</gene>
<reference evidence="10 11" key="1">
    <citation type="submission" date="2018-08" db="EMBL/GenBank/DDBJ databases">
        <title>Genomic Encyclopedia of Archaeal and Bacterial Type Strains, Phase II (KMG-II): from individual species to whole genera.</title>
        <authorList>
            <person name="Goeker M."/>
        </authorList>
    </citation>
    <scope>NUCLEOTIDE SEQUENCE [LARGE SCALE GENOMIC DNA]</scope>
    <source>
        <strain evidence="10 11">DSM 5002</strain>
    </source>
</reference>
<accession>A0A397Q697</accession>
<comment type="caution">
    <text evidence="10">The sequence shown here is derived from an EMBL/GenBank/DDBJ whole genome shotgun (WGS) entry which is preliminary data.</text>
</comment>
<dbReference type="PROSITE" id="PS51012">
    <property type="entry name" value="ABC_TM2"/>
    <property type="match status" value="1"/>
</dbReference>
<dbReference type="GO" id="GO:0140359">
    <property type="term" value="F:ABC-type transporter activity"/>
    <property type="evidence" value="ECO:0007669"/>
    <property type="project" value="InterPro"/>
</dbReference>
<dbReference type="OrthoDB" id="9784671at2"/>
<evidence type="ECO:0000256" key="6">
    <source>
        <dbReference type="ARBA" id="ARBA00022989"/>
    </source>
</evidence>
<evidence type="ECO:0000259" key="9">
    <source>
        <dbReference type="PROSITE" id="PS51012"/>
    </source>
</evidence>
<keyword evidence="7 8" id="KW-0472">Membrane</keyword>
<evidence type="ECO:0000256" key="4">
    <source>
        <dbReference type="ARBA" id="ARBA00022475"/>
    </source>
</evidence>
<keyword evidence="4" id="KW-1003">Cell membrane</keyword>
<keyword evidence="6 8" id="KW-1133">Transmembrane helix</keyword>
<evidence type="ECO:0000256" key="5">
    <source>
        <dbReference type="ARBA" id="ARBA00022692"/>
    </source>
</evidence>
<feature type="transmembrane region" description="Helical" evidence="8">
    <location>
        <begin position="257"/>
        <end position="279"/>
    </location>
</feature>
<evidence type="ECO:0000313" key="11">
    <source>
        <dbReference type="Proteomes" id="UP000266273"/>
    </source>
</evidence>
<sequence length="374" mass="41179">MWRRLFALIIKELLAIWRDPRSRFVLIAPPIAQLFLFSYAATLEVTNVTIGVIDRDAGRWSAEFVQRVDGASTFTAIRRLPDLDAARRAIDNQDVLGVLHFDETFSRDINAGRPAQVQVLLDGRRSNAAQIVTGYLSEITAGLTATSPVTLETEPPQAPAAAEPVVVRHWFNPNLKDFWFIVPGLLGTLTLLIVLVVTGQTVARERELGTFDQILVSPLRVHEILLGKTVPAMIAGLAQATAFIAFAVFFFEVPFRGSLALLYLGTFIYLLAVIGVGLFISSLSQTQQQAFLGAFLFAAPAILLSGFATPIENMPEWLQHFTQINPLRHFLVIVRGVFLKGMPAGDVLANTVPLALIAAFTLLISGWLFRARME</sequence>
<dbReference type="PANTHER" id="PTHR30294:SF44">
    <property type="entry name" value="MULTIDRUG ABC TRANSPORTER PERMEASE YBHR-RELATED"/>
    <property type="match status" value="1"/>
</dbReference>
<evidence type="ECO:0000256" key="3">
    <source>
        <dbReference type="ARBA" id="ARBA00022448"/>
    </source>
</evidence>
<dbReference type="GO" id="GO:0005886">
    <property type="term" value="C:plasma membrane"/>
    <property type="evidence" value="ECO:0007669"/>
    <property type="project" value="UniProtKB-SubCell"/>
</dbReference>
<evidence type="ECO:0000313" key="10">
    <source>
        <dbReference type="EMBL" id="RIA55989.1"/>
    </source>
</evidence>
<proteinExistence type="inferred from homology"/>
<evidence type="ECO:0000256" key="7">
    <source>
        <dbReference type="ARBA" id="ARBA00023136"/>
    </source>
</evidence>
<feature type="domain" description="ABC transmembrane type-2" evidence="9">
    <location>
        <begin position="133"/>
        <end position="372"/>
    </location>
</feature>
<feature type="transmembrane region" description="Helical" evidence="8">
    <location>
        <begin position="291"/>
        <end position="311"/>
    </location>
</feature>
<evidence type="ECO:0000256" key="1">
    <source>
        <dbReference type="ARBA" id="ARBA00004651"/>
    </source>
</evidence>
<dbReference type="Gene3D" id="3.40.1710.10">
    <property type="entry name" value="abc type-2 transporter like domain"/>
    <property type="match status" value="1"/>
</dbReference>
<dbReference type="AlphaFoldDB" id="A0A397Q697"/>
<feature type="transmembrane region" description="Helical" evidence="8">
    <location>
        <begin position="178"/>
        <end position="197"/>
    </location>
</feature>
<dbReference type="EMBL" id="QXDF01000001">
    <property type="protein sequence ID" value="RIA55989.1"/>
    <property type="molecule type" value="Genomic_DNA"/>
</dbReference>
<organism evidence="10 11">
    <name type="scientific">Dichotomicrobium thermohalophilum</name>
    <dbReference type="NCBI Taxonomy" id="933063"/>
    <lineage>
        <taxon>Bacteria</taxon>
        <taxon>Pseudomonadati</taxon>
        <taxon>Pseudomonadota</taxon>
        <taxon>Alphaproteobacteria</taxon>
        <taxon>Hyphomicrobiales</taxon>
        <taxon>Hyphomicrobiaceae</taxon>
        <taxon>Dichotomicrobium</taxon>
    </lineage>
</organism>
<dbReference type="RefSeq" id="WP_119060826.1">
    <property type="nucleotide sequence ID" value="NZ_QXDF01000001.1"/>
</dbReference>
<dbReference type="InterPro" id="IPR013525">
    <property type="entry name" value="ABC2_TM"/>
</dbReference>
<dbReference type="Pfam" id="PF12698">
    <property type="entry name" value="ABC2_membrane_3"/>
    <property type="match status" value="1"/>
</dbReference>
<comment type="similarity">
    <text evidence="2">Belongs to the ABC-2 integral membrane protein family.</text>
</comment>
<keyword evidence="3" id="KW-0813">Transport</keyword>
<evidence type="ECO:0000256" key="8">
    <source>
        <dbReference type="SAM" id="Phobius"/>
    </source>
</evidence>
<dbReference type="InterPro" id="IPR051449">
    <property type="entry name" value="ABC-2_transporter_component"/>
</dbReference>